<feature type="compositionally biased region" description="Polar residues" evidence="2">
    <location>
        <begin position="44"/>
        <end position="53"/>
    </location>
</feature>
<dbReference type="Pfam" id="PF04739">
    <property type="entry name" value="AMPKBI"/>
    <property type="match status" value="1"/>
</dbReference>
<dbReference type="SMART" id="SM01010">
    <property type="entry name" value="AMPKBI"/>
    <property type="match status" value="1"/>
</dbReference>
<dbReference type="InterPro" id="IPR032640">
    <property type="entry name" value="AMPK1_CBM"/>
</dbReference>
<dbReference type="GO" id="GO:0016301">
    <property type="term" value="F:kinase activity"/>
    <property type="evidence" value="ECO:0007669"/>
    <property type="project" value="UniProtKB-KW"/>
</dbReference>
<comment type="similarity">
    <text evidence="1">Belongs to the 5'-AMP-activated protein kinase beta subunit family.</text>
</comment>
<gene>
    <name evidence="5" type="ORF">A3770_03p23780</name>
    <name evidence="4" type="ORF">CPRI1469_LOCUS8242</name>
</gene>
<evidence type="ECO:0000256" key="1">
    <source>
        <dbReference type="ARBA" id="ARBA00010926"/>
    </source>
</evidence>
<dbReference type="Proteomes" id="UP000316726">
    <property type="component" value="Chromosome 3"/>
</dbReference>
<dbReference type="InterPro" id="IPR013783">
    <property type="entry name" value="Ig-like_fold"/>
</dbReference>
<organism evidence="5 6">
    <name type="scientific">Chloropicon primus</name>
    <dbReference type="NCBI Taxonomy" id="1764295"/>
    <lineage>
        <taxon>Eukaryota</taxon>
        <taxon>Viridiplantae</taxon>
        <taxon>Chlorophyta</taxon>
        <taxon>Chloropicophyceae</taxon>
        <taxon>Chloropicales</taxon>
        <taxon>Chloropicaceae</taxon>
        <taxon>Chloropicon</taxon>
    </lineage>
</organism>
<dbReference type="OrthoDB" id="531008at2759"/>
<dbReference type="PANTHER" id="PTHR46316">
    <property type="entry name" value="SNF1-RELATED PROTEIN KINASE REGULATORY SUBUNIT BETA-1"/>
    <property type="match status" value="1"/>
</dbReference>
<dbReference type="AlphaFoldDB" id="A0A5B8MKF0"/>
<dbReference type="GO" id="GO:0005737">
    <property type="term" value="C:cytoplasm"/>
    <property type="evidence" value="ECO:0007669"/>
    <property type="project" value="UniProtKB-ARBA"/>
</dbReference>
<dbReference type="InterPro" id="IPR043554">
    <property type="entry name" value="KINB"/>
</dbReference>
<dbReference type="STRING" id="1764295.A0A5B8MKF0"/>
<dbReference type="SUPFAM" id="SSF160219">
    <property type="entry name" value="AMPKBI-like"/>
    <property type="match status" value="1"/>
</dbReference>
<protein>
    <submittedName>
        <fullName evidence="5">AMP-activated protein kinase</fullName>
    </submittedName>
</protein>
<dbReference type="Pfam" id="PF16561">
    <property type="entry name" value="AMPK1_CBM"/>
    <property type="match status" value="1"/>
</dbReference>
<dbReference type="SUPFAM" id="SSF81296">
    <property type="entry name" value="E set domains"/>
    <property type="match status" value="1"/>
</dbReference>
<dbReference type="Gene3D" id="2.60.40.10">
    <property type="entry name" value="Immunoglobulins"/>
    <property type="match status" value="1"/>
</dbReference>
<dbReference type="InterPro" id="IPR006828">
    <property type="entry name" value="ASC_dom"/>
</dbReference>
<keyword evidence="6" id="KW-1185">Reference proteome</keyword>
<evidence type="ECO:0000313" key="4">
    <source>
        <dbReference type="EMBL" id="CAD9719376.1"/>
    </source>
</evidence>
<evidence type="ECO:0000256" key="2">
    <source>
        <dbReference type="SAM" id="MobiDB-lite"/>
    </source>
</evidence>
<dbReference type="EMBL" id="HBHL01012581">
    <property type="protein sequence ID" value="CAD9719376.1"/>
    <property type="molecule type" value="Transcribed_RNA"/>
</dbReference>
<evidence type="ECO:0000313" key="6">
    <source>
        <dbReference type="Proteomes" id="UP000316726"/>
    </source>
</evidence>
<reference evidence="4" key="2">
    <citation type="submission" date="2021-01" db="EMBL/GenBank/DDBJ databases">
        <authorList>
            <person name="Corre E."/>
            <person name="Pelletier E."/>
            <person name="Niang G."/>
            <person name="Scheremetjew M."/>
            <person name="Finn R."/>
            <person name="Kale V."/>
            <person name="Holt S."/>
            <person name="Cochrane G."/>
            <person name="Meng A."/>
            <person name="Brown T."/>
            <person name="Cohen L."/>
        </authorList>
    </citation>
    <scope>NUCLEOTIDE SEQUENCE</scope>
    <source>
        <strain evidence="4">CCMP1205</strain>
    </source>
</reference>
<dbReference type="CDD" id="cd02859">
    <property type="entry name" value="E_set_AMPKbeta_like_N"/>
    <property type="match status" value="1"/>
</dbReference>
<evidence type="ECO:0000259" key="3">
    <source>
        <dbReference type="SMART" id="SM01010"/>
    </source>
</evidence>
<sequence length="289" mass="31939">MGNSGGKSVREEGEEPSQVPNYDGRGVPTTTPPIPFPAPKRQGQPGSAGTSVPGSPLTYGPQPLMEPLVRDAFNVTQAASQSNNNQPPPQEFHGVPGWPQQGTLVPTVLIWSHGGDSVEVEGSWDNWTSRLSLLKSGKDFTVVKLLMPGVYQFKFIVDGTWKYAPDQSAIFDEMGNVNNVVEVQEYVPENIDSISSFDLPESPRSSYTNERMSADDFVKDPPLMPQHLNLTLLNVPQFVEAPAALPRPQHVILNHIYQETNKSNDKTHVLGMTYRYKSKYVTTVLYKSK</sequence>
<dbReference type="InterPro" id="IPR014756">
    <property type="entry name" value="Ig_E-set"/>
</dbReference>
<feature type="region of interest" description="Disordered" evidence="2">
    <location>
        <begin position="77"/>
        <end position="98"/>
    </location>
</feature>
<feature type="region of interest" description="Disordered" evidence="2">
    <location>
        <begin position="1"/>
        <end position="64"/>
    </location>
</feature>
<dbReference type="InterPro" id="IPR037256">
    <property type="entry name" value="ASC_dom_sf"/>
</dbReference>
<keyword evidence="5" id="KW-0808">Transferase</keyword>
<name>A0A5B8MKF0_9CHLO</name>
<reference evidence="5 6" key="1">
    <citation type="submission" date="2018-07" db="EMBL/GenBank/DDBJ databases">
        <title>The complete nuclear genome of the prasinophyte Chloropicon primus (CCMP1205).</title>
        <authorList>
            <person name="Pombert J.-F."/>
            <person name="Otis C."/>
            <person name="Turmel M."/>
            <person name="Lemieux C."/>
        </authorList>
    </citation>
    <scope>NUCLEOTIDE SEQUENCE [LARGE SCALE GENOMIC DNA]</scope>
    <source>
        <strain evidence="5 6">CCMP1205</strain>
    </source>
</reference>
<dbReference type="EMBL" id="CP031036">
    <property type="protein sequence ID" value="QDZ19860.1"/>
    <property type="molecule type" value="Genomic_DNA"/>
</dbReference>
<keyword evidence="5" id="KW-0418">Kinase</keyword>
<dbReference type="Gene3D" id="6.20.250.60">
    <property type="match status" value="1"/>
</dbReference>
<feature type="domain" description="Association with the SNF1 complex (ASC)" evidence="3">
    <location>
        <begin position="200"/>
        <end position="289"/>
    </location>
</feature>
<accession>A0A5B8MKF0</accession>
<dbReference type="PANTHER" id="PTHR46316:SF2">
    <property type="entry name" value="SNF1-RELATED PROTEIN KINASE REGULATORY SUBUNIT BETA-2"/>
    <property type="match status" value="1"/>
</dbReference>
<evidence type="ECO:0000313" key="5">
    <source>
        <dbReference type="EMBL" id="QDZ19860.1"/>
    </source>
</evidence>
<proteinExistence type="inferred from homology"/>